<dbReference type="InterPro" id="IPR052925">
    <property type="entry name" value="Phage_Integrase-like_Recomb"/>
</dbReference>
<organism evidence="7 8">
    <name type="scientific">Methylobacterium aquaticum</name>
    <dbReference type="NCBI Taxonomy" id="270351"/>
    <lineage>
        <taxon>Bacteria</taxon>
        <taxon>Pseudomonadati</taxon>
        <taxon>Pseudomonadota</taxon>
        <taxon>Alphaproteobacteria</taxon>
        <taxon>Hyphomicrobiales</taxon>
        <taxon>Methylobacteriaceae</taxon>
        <taxon>Methylobacterium</taxon>
    </lineage>
</organism>
<feature type="domain" description="Core-binding (CB)" evidence="6">
    <location>
        <begin position="29"/>
        <end position="114"/>
    </location>
</feature>
<dbReference type="AlphaFoldDB" id="A0A0J6SQF7"/>
<keyword evidence="1" id="KW-0229">DNA integration</keyword>
<keyword evidence="2 4" id="KW-0238">DNA-binding</keyword>
<keyword evidence="3" id="KW-0233">DNA recombination</keyword>
<dbReference type="InterPro" id="IPR013762">
    <property type="entry name" value="Integrase-like_cat_sf"/>
</dbReference>
<dbReference type="GO" id="GO:0015074">
    <property type="term" value="P:DNA integration"/>
    <property type="evidence" value="ECO:0007669"/>
    <property type="project" value="UniProtKB-KW"/>
</dbReference>
<dbReference type="Gene3D" id="1.10.150.130">
    <property type="match status" value="1"/>
</dbReference>
<proteinExistence type="predicted"/>
<evidence type="ECO:0000256" key="3">
    <source>
        <dbReference type="ARBA" id="ARBA00023172"/>
    </source>
</evidence>
<dbReference type="PATRIC" id="fig|270351.6.peg.6310"/>
<dbReference type="PANTHER" id="PTHR34605">
    <property type="entry name" value="PHAGE_INTEGRASE DOMAIN-CONTAINING PROTEIN"/>
    <property type="match status" value="1"/>
</dbReference>
<dbReference type="InterPro" id="IPR002104">
    <property type="entry name" value="Integrase_catalytic"/>
</dbReference>
<dbReference type="CDD" id="cd00799">
    <property type="entry name" value="INT_Cre_C"/>
    <property type="match status" value="1"/>
</dbReference>
<dbReference type="SUPFAM" id="SSF47823">
    <property type="entry name" value="lambda integrase-like, N-terminal domain"/>
    <property type="match status" value="1"/>
</dbReference>
<dbReference type="GO" id="GO:0003677">
    <property type="term" value="F:DNA binding"/>
    <property type="evidence" value="ECO:0007669"/>
    <property type="project" value="UniProtKB-UniRule"/>
</dbReference>
<name>A0A0J6SQF7_9HYPH</name>
<dbReference type="InterPro" id="IPR011010">
    <property type="entry name" value="DNA_brk_join_enz"/>
</dbReference>
<protein>
    <submittedName>
        <fullName evidence="7">Integrase</fullName>
    </submittedName>
</protein>
<dbReference type="GO" id="GO:0006310">
    <property type="term" value="P:DNA recombination"/>
    <property type="evidence" value="ECO:0007669"/>
    <property type="project" value="UniProtKB-KW"/>
</dbReference>
<reference evidence="7 8" key="1">
    <citation type="submission" date="2015-03" db="EMBL/GenBank/DDBJ databases">
        <title>Genome sequencing of Methylobacterium aquaticum DSM16371 type strain.</title>
        <authorList>
            <person name="Chaudhry V."/>
            <person name="Patil P.B."/>
        </authorList>
    </citation>
    <scope>NUCLEOTIDE SEQUENCE [LARGE SCALE GENOMIC DNA]</scope>
    <source>
        <strain evidence="7 8">DSM 16371</strain>
    </source>
</reference>
<evidence type="ECO:0000256" key="2">
    <source>
        <dbReference type="ARBA" id="ARBA00023125"/>
    </source>
</evidence>
<dbReference type="Gene3D" id="1.10.443.10">
    <property type="entry name" value="Intergrase catalytic core"/>
    <property type="match status" value="1"/>
</dbReference>
<evidence type="ECO:0000313" key="7">
    <source>
        <dbReference type="EMBL" id="KMO37475.1"/>
    </source>
</evidence>
<sequence length="353" mass="38020">MDLDRADPTPESPLEALALPVPPAAGLPPTDEILIERLEGHARAAHGAFADNTVRAFAADSRIFAAWCREAGRTMLPATPETIAAFIDAQAETKSRATVERYRSSIAALHRAAGLANPCADEIVRLAVKRMNRAKGRRQKQAEPLNRTSIDRMIAVKAVERLHRRVSEGEHGAPLIALRNIALVAVAYDTLLRRSELVSLSIEDLERGADGSGTVLVRRSKADQEGEGAIKYLAPDTMAHVEAWLAAAGLESGPLFRPLTKSGKVGARALGDRDVARIYRALASAAGLKIPRLPSGHSTRVGATQDMFAAGFELLEVMQAGSWKTPAMPARYGERLRAQRGAARKLATLQNRA</sequence>
<dbReference type="EMBL" id="LABX01000056">
    <property type="protein sequence ID" value="KMO37475.1"/>
    <property type="molecule type" value="Genomic_DNA"/>
</dbReference>
<dbReference type="PROSITE" id="PS51898">
    <property type="entry name" value="TYR_RECOMBINASE"/>
    <property type="match status" value="1"/>
</dbReference>
<comment type="caution">
    <text evidence="7">The sequence shown here is derived from an EMBL/GenBank/DDBJ whole genome shotgun (WGS) entry which is preliminary data.</text>
</comment>
<feature type="domain" description="Tyr recombinase" evidence="5">
    <location>
        <begin position="149"/>
        <end position="346"/>
    </location>
</feature>
<dbReference type="InterPro" id="IPR010998">
    <property type="entry name" value="Integrase_recombinase_N"/>
</dbReference>
<dbReference type="OrthoDB" id="5513193at2"/>
<evidence type="ECO:0000256" key="1">
    <source>
        <dbReference type="ARBA" id="ARBA00022908"/>
    </source>
</evidence>
<dbReference type="PROSITE" id="PS51900">
    <property type="entry name" value="CB"/>
    <property type="match status" value="1"/>
</dbReference>
<dbReference type="Proteomes" id="UP000035929">
    <property type="component" value="Unassembled WGS sequence"/>
</dbReference>
<evidence type="ECO:0000259" key="6">
    <source>
        <dbReference type="PROSITE" id="PS51900"/>
    </source>
</evidence>
<evidence type="ECO:0000256" key="4">
    <source>
        <dbReference type="PROSITE-ProRule" id="PRU01248"/>
    </source>
</evidence>
<accession>A0A0J6SQF7</accession>
<dbReference type="SUPFAM" id="SSF56349">
    <property type="entry name" value="DNA breaking-rejoining enzymes"/>
    <property type="match status" value="1"/>
</dbReference>
<dbReference type="PANTHER" id="PTHR34605:SF4">
    <property type="entry name" value="DNA ADENINE METHYLTRANSFERASE"/>
    <property type="match status" value="1"/>
</dbReference>
<dbReference type="Pfam" id="PF00589">
    <property type="entry name" value="Phage_integrase"/>
    <property type="match status" value="1"/>
</dbReference>
<evidence type="ECO:0000313" key="8">
    <source>
        <dbReference type="Proteomes" id="UP000035929"/>
    </source>
</evidence>
<evidence type="ECO:0000259" key="5">
    <source>
        <dbReference type="PROSITE" id="PS51898"/>
    </source>
</evidence>
<gene>
    <name evidence="7" type="ORF">VP06_08070</name>
</gene>
<dbReference type="InterPro" id="IPR044068">
    <property type="entry name" value="CB"/>
</dbReference>
<dbReference type="RefSeq" id="WP_048444547.1">
    <property type="nucleotide sequence ID" value="NZ_LABX01000056.1"/>
</dbReference>